<evidence type="ECO:0000313" key="10">
    <source>
        <dbReference type="Proteomes" id="UP001254257"/>
    </source>
</evidence>
<evidence type="ECO:0000256" key="2">
    <source>
        <dbReference type="ARBA" id="ARBA00010145"/>
    </source>
</evidence>
<feature type="transmembrane region" description="Helical" evidence="8">
    <location>
        <begin position="39"/>
        <end position="56"/>
    </location>
</feature>
<evidence type="ECO:0000256" key="7">
    <source>
        <dbReference type="ARBA" id="ARBA00023136"/>
    </source>
</evidence>
<name>A0ABU3SBB4_9HYPH</name>
<keyword evidence="5 8" id="KW-0812">Transmembrane</keyword>
<dbReference type="InterPro" id="IPR004776">
    <property type="entry name" value="Mem_transp_PIN-like"/>
</dbReference>
<dbReference type="Pfam" id="PF03547">
    <property type="entry name" value="Mem_trans"/>
    <property type="match status" value="1"/>
</dbReference>
<proteinExistence type="inferred from homology"/>
<evidence type="ECO:0000256" key="4">
    <source>
        <dbReference type="ARBA" id="ARBA00022475"/>
    </source>
</evidence>
<protein>
    <submittedName>
        <fullName evidence="9">AEC family transporter</fullName>
    </submittedName>
</protein>
<dbReference type="PANTHER" id="PTHR36838">
    <property type="entry name" value="AUXIN EFFLUX CARRIER FAMILY PROTEIN"/>
    <property type="match status" value="1"/>
</dbReference>
<keyword evidence="4" id="KW-1003">Cell membrane</keyword>
<evidence type="ECO:0000256" key="3">
    <source>
        <dbReference type="ARBA" id="ARBA00022448"/>
    </source>
</evidence>
<gene>
    <name evidence="9" type="ORF">RKE40_17415</name>
</gene>
<feature type="transmembrane region" description="Helical" evidence="8">
    <location>
        <begin position="132"/>
        <end position="150"/>
    </location>
</feature>
<dbReference type="Proteomes" id="UP001254257">
    <property type="component" value="Unassembled WGS sequence"/>
</dbReference>
<organism evidence="9 10">
    <name type="scientific">Bosea rubneri</name>
    <dbReference type="NCBI Taxonomy" id="3075434"/>
    <lineage>
        <taxon>Bacteria</taxon>
        <taxon>Pseudomonadati</taxon>
        <taxon>Pseudomonadota</taxon>
        <taxon>Alphaproteobacteria</taxon>
        <taxon>Hyphomicrobiales</taxon>
        <taxon>Boseaceae</taxon>
        <taxon>Bosea</taxon>
    </lineage>
</organism>
<feature type="transmembrane region" description="Helical" evidence="8">
    <location>
        <begin position="6"/>
        <end position="23"/>
    </location>
</feature>
<comment type="subcellular location">
    <subcellularLocation>
        <location evidence="1">Cell membrane</location>
        <topology evidence="1">Multi-pass membrane protein</topology>
    </subcellularLocation>
</comment>
<keyword evidence="10" id="KW-1185">Reference proteome</keyword>
<feature type="transmembrane region" description="Helical" evidence="8">
    <location>
        <begin position="280"/>
        <end position="304"/>
    </location>
</feature>
<dbReference type="EMBL" id="JAWDID010000027">
    <property type="protein sequence ID" value="MDU0341682.1"/>
    <property type="molecule type" value="Genomic_DNA"/>
</dbReference>
<evidence type="ECO:0000256" key="5">
    <source>
        <dbReference type="ARBA" id="ARBA00022692"/>
    </source>
</evidence>
<sequence>MIGAILLALAPIALLIALGHLMHRRRFLPDSFWPQAERLCYYVLLPALFIHALAMADLRGVPVASLAVTLMVPIIVVSGLLVLAKRWLGYSDAAFTSVFQGGIRFNNYVGLSAAVSLLGAPALSMAAVANAAIVPTVNLLCVLIFARWGVAQPTLRGVLRGLALNPLLMSCLIGILLQASGLGLPPGIDSFMKALGQASLPLGLLCVGAALDWGALGRGLRPALAASFAKFVLMPLVTFLMLKAVGLGGQAAFIAILFHALPTASSSYVMARQLGGDAPLMAGICALQTVLAALTVPIALLLLAPAL</sequence>
<comment type="similarity">
    <text evidence="2">Belongs to the auxin efflux carrier (TC 2.A.69) family.</text>
</comment>
<feature type="transmembrane region" description="Helical" evidence="8">
    <location>
        <begin position="232"/>
        <end position="260"/>
    </location>
</feature>
<keyword evidence="7 8" id="KW-0472">Membrane</keyword>
<accession>A0ABU3SBB4</accession>
<feature type="transmembrane region" description="Helical" evidence="8">
    <location>
        <begin position="105"/>
        <end position="126"/>
    </location>
</feature>
<feature type="transmembrane region" description="Helical" evidence="8">
    <location>
        <begin position="162"/>
        <end position="180"/>
    </location>
</feature>
<keyword evidence="6 8" id="KW-1133">Transmembrane helix</keyword>
<reference evidence="9 10" key="1">
    <citation type="submission" date="2023-09" db="EMBL/GenBank/DDBJ databases">
        <title>Whole genome shotgun sequencing (WGS) of Bosea sp. ZW T0_25, isolated from stored onions (Allium cepa).</title>
        <authorList>
            <person name="Stoll D.A."/>
            <person name="Huch M."/>
        </authorList>
    </citation>
    <scope>NUCLEOTIDE SEQUENCE [LARGE SCALE GENOMIC DNA]</scope>
    <source>
        <strain evidence="9 10">ZW T0_25</strain>
    </source>
</reference>
<dbReference type="RefSeq" id="WP_316019494.1">
    <property type="nucleotide sequence ID" value="NZ_JAWDID010000027.1"/>
</dbReference>
<dbReference type="PANTHER" id="PTHR36838:SF4">
    <property type="entry name" value="AUXIN EFFLUX CARRIER FAMILY PROTEIN"/>
    <property type="match status" value="1"/>
</dbReference>
<feature type="transmembrane region" description="Helical" evidence="8">
    <location>
        <begin position="200"/>
        <end position="220"/>
    </location>
</feature>
<evidence type="ECO:0000256" key="8">
    <source>
        <dbReference type="SAM" id="Phobius"/>
    </source>
</evidence>
<comment type="caution">
    <text evidence="9">The sequence shown here is derived from an EMBL/GenBank/DDBJ whole genome shotgun (WGS) entry which is preliminary data.</text>
</comment>
<evidence type="ECO:0000256" key="1">
    <source>
        <dbReference type="ARBA" id="ARBA00004651"/>
    </source>
</evidence>
<dbReference type="InterPro" id="IPR038770">
    <property type="entry name" value="Na+/solute_symporter_sf"/>
</dbReference>
<dbReference type="Gene3D" id="1.20.1530.20">
    <property type="match status" value="1"/>
</dbReference>
<evidence type="ECO:0000313" key="9">
    <source>
        <dbReference type="EMBL" id="MDU0341682.1"/>
    </source>
</evidence>
<feature type="transmembrane region" description="Helical" evidence="8">
    <location>
        <begin position="62"/>
        <end position="84"/>
    </location>
</feature>
<evidence type="ECO:0000256" key="6">
    <source>
        <dbReference type="ARBA" id="ARBA00022989"/>
    </source>
</evidence>
<keyword evidence="3" id="KW-0813">Transport</keyword>